<protein>
    <submittedName>
        <fullName evidence="2">GNAT family N-acetyltransferase</fullName>
    </submittedName>
</protein>
<accession>A0ABW0VWI9</accession>
<dbReference type="InterPro" id="IPR000182">
    <property type="entry name" value="GNAT_dom"/>
</dbReference>
<dbReference type="EMBL" id="JBHSOW010000047">
    <property type="protein sequence ID" value="MFC5650212.1"/>
    <property type="molecule type" value="Genomic_DNA"/>
</dbReference>
<evidence type="ECO:0000313" key="2">
    <source>
        <dbReference type="EMBL" id="MFC5650212.1"/>
    </source>
</evidence>
<reference evidence="3" key="1">
    <citation type="journal article" date="2019" name="Int. J. Syst. Evol. Microbiol.">
        <title>The Global Catalogue of Microorganisms (GCM) 10K type strain sequencing project: providing services to taxonomists for standard genome sequencing and annotation.</title>
        <authorList>
            <consortium name="The Broad Institute Genomics Platform"/>
            <consortium name="The Broad Institute Genome Sequencing Center for Infectious Disease"/>
            <person name="Wu L."/>
            <person name="Ma J."/>
        </authorList>
    </citation>
    <scope>NUCLEOTIDE SEQUENCE [LARGE SCALE GENOMIC DNA]</scope>
    <source>
        <strain evidence="3">CGMCC 1.3240</strain>
    </source>
</reference>
<dbReference type="InterPro" id="IPR016181">
    <property type="entry name" value="Acyl_CoA_acyltransferase"/>
</dbReference>
<dbReference type="RefSeq" id="WP_379188762.1">
    <property type="nucleotide sequence ID" value="NZ_JBHSOW010000047.1"/>
</dbReference>
<gene>
    <name evidence="2" type="ORF">ACFPYJ_13960</name>
</gene>
<proteinExistence type="predicted"/>
<dbReference type="Gene3D" id="3.40.630.30">
    <property type="match status" value="1"/>
</dbReference>
<feature type="domain" description="N-acetyltransferase" evidence="1">
    <location>
        <begin position="32"/>
        <end position="138"/>
    </location>
</feature>
<name>A0ABW0VWI9_9BACL</name>
<dbReference type="Proteomes" id="UP001596047">
    <property type="component" value="Unassembled WGS sequence"/>
</dbReference>
<comment type="caution">
    <text evidence="2">The sequence shown here is derived from an EMBL/GenBank/DDBJ whole genome shotgun (WGS) entry which is preliminary data.</text>
</comment>
<evidence type="ECO:0000259" key="1">
    <source>
        <dbReference type="Pfam" id="PF00583"/>
    </source>
</evidence>
<evidence type="ECO:0000313" key="3">
    <source>
        <dbReference type="Proteomes" id="UP001596047"/>
    </source>
</evidence>
<organism evidence="2 3">
    <name type="scientific">Paenibacillus solisilvae</name>
    <dbReference type="NCBI Taxonomy" id="2486751"/>
    <lineage>
        <taxon>Bacteria</taxon>
        <taxon>Bacillati</taxon>
        <taxon>Bacillota</taxon>
        <taxon>Bacilli</taxon>
        <taxon>Bacillales</taxon>
        <taxon>Paenibacillaceae</taxon>
        <taxon>Paenibacillus</taxon>
    </lineage>
</organism>
<sequence length="165" mass="19165">MNLNELEIVPVRYEHKSILRNLLELYQYETSAFEADEAGDVHDDGTYGYRYLDHYWTEQGRFAYFIQVSGKLAGFVMLRQLPDPEADTVSFSIAEFFIMRKYQRLGVGQRAAVDMFTRFKGKWSVSWLKDNGSAQQFWTACIRKFSKGQCLESMVNGNPSLHFNS</sequence>
<keyword evidence="3" id="KW-1185">Reference proteome</keyword>
<dbReference type="SUPFAM" id="SSF55729">
    <property type="entry name" value="Acyl-CoA N-acyltransferases (Nat)"/>
    <property type="match status" value="1"/>
</dbReference>
<dbReference type="Pfam" id="PF00583">
    <property type="entry name" value="Acetyltransf_1"/>
    <property type="match status" value="1"/>
</dbReference>